<dbReference type="OMA" id="IYEPPGY"/>
<reference evidence="5 6" key="1">
    <citation type="journal article" date="2018" name="Cell">
        <title>The Chara Genome: Secondary Complexity and Implications for Plant Terrestrialization.</title>
        <authorList>
            <person name="Nishiyama T."/>
            <person name="Sakayama H."/>
            <person name="Vries J.D."/>
            <person name="Buschmann H."/>
            <person name="Saint-Marcoux D."/>
            <person name="Ullrich K.K."/>
            <person name="Haas F.B."/>
            <person name="Vanderstraeten L."/>
            <person name="Becker D."/>
            <person name="Lang D."/>
            <person name="Vosolsobe S."/>
            <person name="Rombauts S."/>
            <person name="Wilhelmsson P.K.I."/>
            <person name="Janitza P."/>
            <person name="Kern R."/>
            <person name="Heyl A."/>
            <person name="Rumpler F."/>
            <person name="Villalobos L.I.A.C."/>
            <person name="Clay J.M."/>
            <person name="Skokan R."/>
            <person name="Toyoda A."/>
            <person name="Suzuki Y."/>
            <person name="Kagoshima H."/>
            <person name="Schijlen E."/>
            <person name="Tajeshwar N."/>
            <person name="Catarino B."/>
            <person name="Hetherington A.J."/>
            <person name="Saltykova A."/>
            <person name="Bonnot C."/>
            <person name="Breuninger H."/>
            <person name="Symeonidi A."/>
            <person name="Radhakrishnan G.V."/>
            <person name="Van Nieuwerburgh F."/>
            <person name="Deforce D."/>
            <person name="Chang C."/>
            <person name="Karol K.G."/>
            <person name="Hedrich R."/>
            <person name="Ulvskov P."/>
            <person name="Glockner G."/>
            <person name="Delwiche C.F."/>
            <person name="Petrasek J."/>
            <person name="Van de Peer Y."/>
            <person name="Friml J."/>
            <person name="Beilby M."/>
            <person name="Dolan L."/>
            <person name="Kohara Y."/>
            <person name="Sugano S."/>
            <person name="Fujiyama A."/>
            <person name="Delaux P.-M."/>
            <person name="Quint M."/>
            <person name="TheiBen G."/>
            <person name="Hagemann M."/>
            <person name="Harholt J."/>
            <person name="Dunand C."/>
            <person name="Zachgo S."/>
            <person name="Langdale J."/>
            <person name="Maumus F."/>
            <person name="Straeten D.V.D."/>
            <person name="Gould S.B."/>
            <person name="Rensing S.A."/>
        </authorList>
    </citation>
    <scope>NUCLEOTIDE SEQUENCE [LARGE SCALE GENOMIC DNA]</scope>
    <source>
        <strain evidence="5 6">S276</strain>
    </source>
</reference>
<evidence type="ECO:0000313" key="6">
    <source>
        <dbReference type="Proteomes" id="UP000265515"/>
    </source>
</evidence>
<protein>
    <recommendedName>
        <fullName evidence="4">CBS domain-containing protein</fullName>
    </recommendedName>
</protein>
<keyword evidence="6" id="KW-1185">Reference proteome</keyword>
<dbReference type="InterPro" id="IPR046342">
    <property type="entry name" value="CBS_dom_sf"/>
</dbReference>
<dbReference type="SUPFAM" id="SSF54631">
    <property type="entry name" value="CBS-domain pair"/>
    <property type="match status" value="2"/>
</dbReference>
<dbReference type="InterPro" id="IPR050511">
    <property type="entry name" value="AMPK_gamma/SDS23_families"/>
</dbReference>
<feature type="domain" description="CBS" evidence="4">
    <location>
        <begin position="364"/>
        <end position="421"/>
    </location>
</feature>
<dbReference type="SMART" id="SM00116">
    <property type="entry name" value="CBS"/>
    <property type="match status" value="3"/>
</dbReference>
<keyword evidence="2 3" id="KW-0129">CBS domain</keyword>
<evidence type="ECO:0000256" key="1">
    <source>
        <dbReference type="ARBA" id="ARBA00022737"/>
    </source>
</evidence>
<dbReference type="PANTHER" id="PTHR13780:SF36">
    <property type="entry name" value="CBS DOMAIN-CONTAINING PROTEIN"/>
    <property type="match status" value="1"/>
</dbReference>
<dbReference type="Gene3D" id="3.10.580.10">
    <property type="entry name" value="CBS-domain"/>
    <property type="match status" value="2"/>
</dbReference>
<dbReference type="STRING" id="69332.A0A388JUZ7"/>
<accession>A0A388JUZ7</accession>
<comment type="caution">
    <text evidence="5">The sequence shown here is derived from an EMBL/GenBank/DDBJ whole genome shotgun (WGS) entry which is preliminary data.</text>
</comment>
<gene>
    <name evidence="5" type="ORF">CBR_g22419</name>
</gene>
<feature type="domain" description="CBS" evidence="4">
    <location>
        <begin position="265"/>
        <end position="326"/>
    </location>
</feature>
<sequence>MEKEAMDTQGDDRIAVDERMEQMLGGGDDGDIEEVLLETGFQKIPVSAFPLPESGRVIEMASDTSIREAVQTLSQYGISSAPVRNVDAAPTDTWMKKYLGVVDFVGIALWVLDKLEEMASVEKEFVQLGGEADDSIYKVVEDMEVFNTTKVSSVTNSFSWGPFLPVTMEDSLLSVLIILSRYNFHRVPVIDIGGDEIRNIITQSSVVRMLGESKGRWFDKVAEKKISELGLPKPKSLKAKKADLGIPFDGNDITDKLGLRNASGSNPKGKCEEEVCVQQDAHILDAFRLMKQYDLHGVPVVDPARRVVGNISAQDISLLLTRQDSSLLPVHRHVSVKEFMNQGSGLDASSEVATTESDKGGPRVMCPPVTCTVDSTLRSVIDKMVKTRVHKVYVVDEERRLVAGISLQDIIGWVVSEPEAGWLSKHMKRLQGIA</sequence>
<evidence type="ECO:0000256" key="2">
    <source>
        <dbReference type="ARBA" id="ARBA00023122"/>
    </source>
</evidence>
<dbReference type="AlphaFoldDB" id="A0A388JUZ7"/>
<name>A0A388JUZ7_CHABU</name>
<proteinExistence type="predicted"/>
<dbReference type="PROSITE" id="PS51371">
    <property type="entry name" value="CBS"/>
    <property type="match status" value="3"/>
</dbReference>
<keyword evidence="1" id="KW-0677">Repeat</keyword>
<dbReference type="Pfam" id="PF00571">
    <property type="entry name" value="CBS"/>
    <property type="match status" value="3"/>
</dbReference>
<dbReference type="InterPro" id="IPR000644">
    <property type="entry name" value="CBS_dom"/>
</dbReference>
<organism evidence="5 6">
    <name type="scientific">Chara braunii</name>
    <name type="common">Braun's stonewort</name>
    <dbReference type="NCBI Taxonomy" id="69332"/>
    <lineage>
        <taxon>Eukaryota</taxon>
        <taxon>Viridiplantae</taxon>
        <taxon>Streptophyta</taxon>
        <taxon>Charophyceae</taxon>
        <taxon>Charales</taxon>
        <taxon>Characeae</taxon>
        <taxon>Chara</taxon>
    </lineage>
</organism>
<dbReference type="PANTHER" id="PTHR13780">
    <property type="entry name" value="AMP-ACTIVATED PROTEIN KINASE, GAMMA REGULATORY SUBUNIT"/>
    <property type="match status" value="1"/>
</dbReference>
<evidence type="ECO:0000259" key="4">
    <source>
        <dbReference type="PROSITE" id="PS51371"/>
    </source>
</evidence>
<dbReference type="OrthoDB" id="449052at2759"/>
<evidence type="ECO:0000313" key="5">
    <source>
        <dbReference type="EMBL" id="GBG61621.1"/>
    </source>
</evidence>
<dbReference type="CDD" id="cd02205">
    <property type="entry name" value="CBS_pair_SF"/>
    <property type="match status" value="2"/>
</dbReference>
<dbReference type="Gramene" id="GBG61621">
    <property type="protein sequence ID" value="GBG61621"/>
    <property type="gene ID" value="CBR_g22419"/>
</dbReference>
<evidence type="ECO:0000256" key="3">
    <source>
        <dbReference type="PROSITE-ProRule" id="PRU00703"/>
    </source>
</evidence>
<dbReference type="EMBL" id="BFEA01000021">
    <property type="protein sequence ID" value="GBG61621.1"/>
    <property type="molecule type" value="Genomic_DNA"/>
</dbReference>
<feature type="domain" description="CBS" evidence="4">
    <location>
        <begin position="154"/>
        <end position="220"/>
    </location>
</feature>
<dbReference type="Proteomes" id="UP000265515">
    <property type="component" value="Unassembled WGS sequence"/>
</dbReference>